<dbReference type="Proteomes" id="UP000239736">
    <property type="component" value="Unassembled WGS sequence"/>
</dbReference>
<dbReference type="OrthoDB" id="7028171at2"/>
<keyword evidence="4 8" id="KW-1003">Cell membrane</keyword>
<protein>
    <recommendedName>
        <fullName evidence="8">Probable membrane transporter protein</fullName>
    </recommendedName>
</protein>
<evidence type="ECO:0000256" key="8">
    <source>
        <dbReference type="RuleBase" id="RU363041"/>
    </source>
</evidence>
<evidence type="ECO:0000256" key="7">
    <source>
        <dbReference type="ARBA" id="ARBA00023136"/>
    </source>
</evidence>
<keyword evidence="7 8" id="KW-0472">Membrane</keyword>
<proteinExistence type="inferred from homology"/>
<comment type="similarity">
    <text evidence="2 8">Belongs to the 4-toluene sulfonate uptake permease (TSUP) (TC 2.A.102) family.</text>
</comment>
<evidence type="ECO:0000256" key="4">
    <source>
        <dbReference type="ARBA" id="ARBA00022475"/>
    </source>
</evidence>
<dbReference type="PANTHER" id="PTHR30269:SF37">
    <property type="entry name" value="MEMBRANE TRANSPORTER PROTEIN"/>
    <property type="match status" value="1"/>
</dbReference>
<reference evidence="9 10" key="1">
    <citation type="submission" date="2018-01" db="EMBL/GenBank/DDBJ databases">
        <title>Genomic Encyclopedia of Archaeal and Bacterial Type Strains, Phase II (KMG-II): from individual species to whole genera.</title>
        <authorList>
            <person name="Goeker M."/>
        </authorList>
    </citation>
    <scope>NUCLEOTIDE SEQUENCE [LARGE SCALE GENOMIC DNA]</scope>
    <source>
        <strain evidence="9 10">DSM 12048</strain>
    </source>
</reference>
<accession>A0A2S5JL56</accession>
<evidence type="ECO:0000256" key="5">
    <source>
        <dbReference type="ARBA" id="ARBA00022692"/>
    </source>
</evidence>
<feature type="transmembrane region" description="Helical" evidence="8">
    <location>
        <begin position="166"/>
        <end position="186"/>
    </location>
</feature>
<dbReference type="InterPro" id="IPR052017">
    <property type="entry name" value="TSUP"/>
</dbReference>
<dbReference type="InterPro" id="IPR002781">
    <property type="entry name" value="TM_pro_TauE-like"/>
</dbReference>
<dbReference type="EMBL" id="PRDS01000001">
    <property type="protein sequence ID" value="PPB82153.1"/>
    <property type="molecule type" value="Genomic_DNA"/>
</dbReference>
<dbReference type="Pfam" id="PF01925">
    <property type="entry name" value="TauE"/>
    <property type="match status" value="1"/>
</dbReference>
<dbReference type="PANTHER" id="PTHR30269">
    <property type="entry name" value="TRANSMEMBRANE PROTEIN YFCA"/>
    <property type="match status" value="1"/>
</dbReference>
<feature type="transmembrane region" description="Helical" evidence="8">
    <location>
        <begin position="38"/>
        <end position="59"/>
    </location>
</feature>
<comment type="caution">
    <text evidence="9">The sequence shown here is derived from an EMBL/GenBank/DDBJ whole genome shotgun (WGS) entry which is preliminary data.</text>
</comment>
<keyword evidence="5 8" id="KW-0812">Transmembrane</keyword>
<dbReference type="AlphaFoldDB" id="A0A2S5JL56"/>
<sequence length="249" mass="26335">MEGQGFWFAATIAAMLVGLSKGGLPVVGMLAVPVLSLTISPVAAAGLLLPVYVVSDVFGVYAYRHAFDRRVLMILAPAAILGIGLGWLTAANVPEALVGGIVGLIGLGYSLILLFGRPSHAVGRKPRIAPGLVWGSLAGYTSFVSHSGAPPYQVYVMPLGLDKATYAGTTTFFFAFVNAVKLIPYFALGQLSPGNLSVAAWLFIPAVLSVLLGYWLLRIIPQALFFRLVTYALLGISARLVWQALMQIG</sequence>
<organism evidence="9 10">
    <name type="scientific">Albidovulum inexpectatum</name>
    <dbReference type="NCBI Taxonomy" id="196587"/>
    <lineage>
        <taxon>Bacteria</taxon>
        <taxon>Pseudomonadati</taxon>
        <taxon>Pseudomonadota</taxon>
        <taxon>Alphaproteobacteria</taxon>
        <taxon>Rhodobacterales</taxon>
        <taxon>Paracoccaceae</taxon>
        <taxon>Albidovulum</taxon>
    </lineage>
</organism>
<feature type="transmembrane region" description="Helical" evidence="8">
    <location>
        <begin position="198"/>
        <end position="217"/>
    </location>
</feature>
<gene>
    <name evidence="9" type="ORF">LV82_00075</name>
</gene>
<evidence type="ECO:0000256" key="1">
    <source>
        <dbReference type="ARBA" id="ARBA00004651"/>
    </source>
</evidence>
<name>A0A2S5JL56_9RHOB</name>
<comment type="subcellular location">
    <subcellularLocation>
        <location evidence="1 8">Cell membrane</location>
        <topology evidence="1 8">Multi-pass membrane protein</topology>
    </subcellularLocation>
</comment>
<evidence type="ECO:0000256" key="3">
    <source>
        <dbReference type="ARBA" id="ARBA00022448"/>
    </source>
</evidence>
<feature type="transmembrane region" description="Helical" evidence="8">
    <location>
        <begin position="223"/>
        <end position="242"/>
    </location>
</feature>
<evidence type="ECO:0000256" key="6">
    <source>
        <dbReference type="ARBA" id="ARBA00022989"/>
    </source>
</evidence>
<dbReference type="GO" id="GO:0005886">
    <property type="term" value="C:plasma membrane"/>
    <property type="evidence" value="ECO:0007669"/>
    <property type="project" value="UniProtKB-SubCell"/>
</dbReference>
<keyword evidence="3" id="KW-0813">Transport</keyword>
<dbReference type="RefSeq" id="WP_104068740.1">
    <property type="nucleotide sequence ID" value="NZ_PRDS01000001.1"/>
</dbReference>
<feature type="transmembrane region" description="Helical" evidence="8">
    <location>
        <begin position="71"/>
        <end position="90"/>
    </location>
</feature>
<evidence type="ECO:0000313" key="9">
    <source>
        <dbReference type="EMBL" id="PPB82153.1"/>
    </source>
</evidence>
<feature type="transmembrane region" description="Helical" evidence="8">
    <location>
        <begin position="96"/>
        <end position="116"/>
    </location>
</feature>
<evidence type="ECO:0000256" key="2">
    <source>
        <dbReference type="ARBA" id="ARBA00009142"/>
    </source>
</evidence>
<keyword evidence="10" id="KW-1185">Reference proteome</keyword>
<keyword evidence="6 8" id="KW-1133">Transmembrane helix</keyword>
<evidence type="ECO:0000313" key="10">
    <source>
        <dbReference type="Proteomes" id="UP000239736"/>
    </source>
</evidence>